<accession>A0A8S1DNX3</accession>
<dbReference type="AlphaFoldDB" id="A0A8S1DNX3"/>
<dbReference type="OrthoDB" id="514299at2759"/>
<dbReference type="InterPro" id="IPR009729">
    <property type="entry name" value="Gal-3-0_sulfotransfrase"/>
</dbReference>
<keyword evidence="6" id="KW-1133">Transmembrane helix</keyword>
<dbReference type="GO" id="GO:0000139">
    <property type="term" value="C:Golgi membrane"/>
    <property type="evidence" value="ECO:0007669"/>
    <property type="project" value="UniProtKB-SubCell"/>
</dbReference>
<keyword evidence="11" id="KW-1185">Reference proteome</keyword>
<evidence type="ECO:0000256" key="5">
    <source>
        <dbReference type="ARBA" id="ARBA00022968"/>
    </source>
</evidence>
<keyword evidence="3" id="KW-0808">Transferase</keyword>
<keyword evidence="5" id="KW-0735">Signal-anchor</keyword>
<organism evidence="10 11">
    <name type="scientific">Cloeon dipterum</name>
    <dbReference type="NCBI Taxonomy" id="197152"/>
    <lineage>
        <taxon>Eukaryota</taxon>
        <taxon>Metazoa</taxon>
        <taxon>Ecdysozoa</taxon>
        <taxon>Arthropoda</taxon>
        <taxon>Hexapoda</taxon>
        <taxon>Insecta</taxon>
        <taxon>Pterygota</taxon>
        <taxon>Palaeoptera</taxon>
        <taxon>Ephemeroptera</taxon>
        <taxon>Pisciforma</taxon>
        <taxon>Baetidae</taxon>
        <taxon>Cloeon</taxon>
    </lineage>
</organism>
<evidence type="ECO:0000256" key="9">
    <source>
        <dbReference type="ARBA" id="ARBA00023180"/>
    </source>
</evidence>
<comment type="subcellular location">
    <subcellularLocation>
        <location evidence="1">Golgi apparatus membrane</location>
        <topology evidence="1">Single-pass type II membrane protein</topology>
    </subcellularLocation>
</comment>
<evidence type="ECO:0000256" key="7">
    <source>
        <dbReference type="ARBA" id="ARBA00023034"/>
    </source>
</evidence>
<keyword evidence="9" id="KW-0325">Glycoprotein</keyword>
<dbReference type="Pfam" id="PF06990">
    <property type="entry name" value="Gal-3-0_sulfotr"/>
    <property type="match status" value="1"/>
</dbReference>
<dbReference type="GO" id="GO:0001733">
    <property type="term" value="F:galactosylceramide sulfotransferase activity"/>
    <property type="evidence" value="ECO:0007669"/>
    <property type="project" value="InterPro"/>
</dbReference>
<evidence type="ECO:0000256" key="4">
    <source>
        <dbReference type="ARBA" id="ARBA00022692"/>
    </source>
</evidence>
<evidence type="ECO:0000256" key="8">
    <source>
        <dbReference type="ARBA" id="ARBA00023136"/>
    </source>
</evidence>
<evidence type="ECO:0000256" key="1">
    <source>
        <dbReference type="ARBA" id="ARBA00004323"/>
    </source>
</evidence>
<keyword evidence="7" id="KW-0333">Golgi apparatus</keyword>
<keyword evidence="8" id="KW-0472">Membrane</keyword>
<proteinExistence type="inferred from homology"/>
<sequence length="207" mass="23937">MPNDSKWITVMREPVALFDSSYHYFSLGNNWLKNKSLTLKNLLSYATDDIIKMCENRARYGYAFGHNQMAFDLGMDEKQFRNETAIETLISTVTAEFDLVLVADFMLISLVLLADLLCWPLEQMAFIALNTRETSAVSQLTELERKKILELNNVDSRLYDHLLRILKAKIEEYGVERIEEDVMRLAAINDDLESKCLKIEPQKTDNL</sequence>
<evidence type="ECO:0000256" key="3">
    <source>
        <dbReference type="ARBA" id="ARBA00022679"/>
    </source>
</evidence>
<reference evidence="10 11" key="1">
    <citation type="submission" date="2020-04" db="EMBL/GenBank/DDBJ databases">
        <authorList>
            <person name="Alioto T."/>
            <person name="Alioto T."/>
            <person name="Gomez Garrido J."/>
        </authorList>
    </citation>
    <scope>NUCLEOTIDE SEQUENCE [LARGE SCALE GENOMIC DNA]</scope>
</reference>
<protein>
    <recommendedName>
        <fullName evidence="12">Sulfotransferase domain-containing protein</fullName>
    </recommendedName>
</protein>
<evidence type="ECO:0000313" key="11">
    <source>
        <dbReference type="Proteomes" id="UP000494165"/>
    </source>
</evidence>
<evidence type="ECO:0000256" key="6">
    <source>
        <dbReference type="ARBA" id="ARBA00022989"/>
    </source>
</evidence>
<comment type="caution">
    <text evidence="10">The sequence shown here is derived from an EMBL/GenBank/DDBJ whole genome shotgun (WGS) entry which is preliminary data.</text>
</comment>
<dbReference type="InterPro" id="IPR027417">
    <property type="entry name" value="P-loop_NTPase"/>
</dbReference>
<evidence type="ECO:0000313" key="10">
    <source>
        <dbReference type="EMBL" id="CAB3385404.1"/>
    </source>
</evidence>
<evidence type="ECO:0008006" key="12">
    <source>
        <dbReference type="Google" id="ProtNLM"/>
    </source>
</evidence>
<dbReference type="PANTHER" id="PTHR14647:SF87">
    <property type="entry name" value="PUTATIVE-RELATED"/>
    <property type="match status" value="1"/>
</dbReference>
<gene>
    <name evidence="10" type="ORF">CLODIP_2_CD01669</name>
</gene>
<dbReference type="PANTHER" id="PTHR14647">
    <property type="entry name" value="GALACTOSE-3-O-SULFOTRANSFERASE"/>
    <property type="match status" value="1"/>
</dbReference>
<dbReference type="Gene3D" id="3.40.50.300">
    <property type="entry name" value="P-loop containing nucleotide triphosphate hydrolases"/>
    <property type="match status" value="1"/>
</dbReference>
<comment type="similarity">
    <text evidence="2">Belongs to the galactose-3-O-sulfotransferase family.</text>
</comment>
<name>A0A8S1DNX3_9INSE</name>
<keyword evidence="4" id="KW-0812">Transmembrane</keyword>
<evidence type="ECO:0000256" key="2">
    <source>
        <dbReference type="ARBA" id="ARBA00008124"/>
    </source>
</evidence>
<dbReference type="EMBL" id="CADEPI010000411">
    <property type="protein sequence ID" value="CAB3385404.1"/>
    <property type="molecule type" value="Genomic_DNA"/>
</dbReference>
<dbReference type="GO" id="GO:0009247">
    <property type="term" value="P:glycolipid biosynthetic process"/>
    <property type="evidence" value="ECO:0007669"/>
    <property type="project" value="InterPro"/>
</dbReference>
<dbReference type="Proteomes" id="UP000494165">
    <property type="component" value="Unassembled WGS sequence"/>
</dbReference>